<organism evidence="2 3">
    <name type="scientific">Microbacterium psychrotolerans</name>
    <dbReference type="NCBI Taxonomy" id="3068321"/>
    <lineage>
        <taxon>Bacteria</taxon>
        <taxon>Bacillati</taxon>
        <taxon>Actinomycetota</taxon>
        <taxon>Actinomycetes</taxon>
        <taxon>Micrococcales</taxon>
        <taxon>Microbacteriaceae</taxon>
        <taxon>Microbacterium</taxon>
    </lineage>
</organism>
<name>A0ABU0Z2I0_9MICO</name>
<dbReference type="Pfam" id="PF12770">
    <property type="entry name" value="CHAT"/>
    <property type="match status" value="1"/>
</dbReference>
<dbReference type="EMBL" id="JAVFWO010000003">
    <property type="protein sequence ID" value="MDQ7878190.1"/>
    <property type="molecule type" value="Genomic_DNA"/>
</dbReference>
<reference evidence="2 3" key="1">
    <citation type="submission" date="2023-08" db="EMBL/GenBank/DDBJ databases">
        <title>Microbacterium psychrotolerans sp. nov., a psychrotolerant bacterium isolated from soil in Heilongjiang Province, China.</title>
        <authorList>
            <person name="An P."/>
            <person name="Zhao D."/>
            <person name="Xiang H."/>
        </authorList>
    </citation>
    <scope>NUCLEOTIDE SEQUENCE [LARGE SCALE GENOMIC DNA]</scope>
    <source>
        <strain evidence="2 3">QXD-8</strain>
    </source>
</reference>
<dbReference type="Proteomes" id="UP001235133">
    <property type="component" value="Unassembled WGS sequence"/>
</dbReference>
<comment type="caution">
    <text evidence="2">The sequence shown here is derived from an EMBL/GenBank/DDBJ whole genome shotgun (WGS) entry which is preliminary data.</text>
</comment>
<dbReference type="InterPro" id="IPR024983">
    <property type="entry name" value="CHAT_dom"/>
</dbReference>
<evidence type="ECO:0000313" key="2">
    <source>
        <dbReference type="EMBL" id="MDQ7878190.1"/>
    </source>
</evidence>
<keyword evidence="3" id="KW-1185">Reference proteome</keyword>
<proteinExistence type="predicted"/>
<accession>A0ABU0Z2I0</accession>
<dbReference type="InterPro" id="IPR011990">
    <property type="entry name" value="TPR-like_helical_dom_sf"/>
</dbReference>
<sequence>MGATGAQLYERGWHLATRGRFVDARRVLATGAARAEAEGDVELGARIAGTTAYVLARLGDVDGGERLCLEALSREGLSDAAIAQLHGQLGSLALERGLLDEAAGWLDKSIRGLSDQPVRQANMRMNRSLVDMQRGRLQSAMADLVAAEEAYRAAGMITEANLAVHNRGYTSMLAGDLVSALRTMQSVREPLDDESEMWAAVNELDRAEVLREAGLVTEAERSLSAVSAAFGRHRAPRDRATADYHLARSLLSHDPERAAEVAAASARRFAAIGSSGWAVRAEAIGLRARLAVGRIDRTGSPVRLTRRLPSPRKVDEVADALQEHGFGAEAEALRLTQALARIRLGRRAPRPVVRVGRRTPLEVGLLAHEMRAAQAAASGREADARRHAAAGLDLLDRTRRAVGSLDLQVSAAMRGAGLITTGLTSALRSGSHAAVFEWSERARAQSGSFLPLRPPPDPELAADLAELRVLRTSHPDGEWLLTPRAALLSDRARQRQWSQTAAGELRARVSLGDATAELGESDLLVTYVFDGIRLAALAVSRGRSDLVELDWTAARSALSGLRADLDMAATLVEGPMAMVVRRGLQDRLNTLSSILCAPIGALARAERILITAPGVLAGVPWTMLPATRRRPISVAQSVAAWIRERSRDVPAPVMAGFATGPRVARGDEEVSSASAAWGRREVLGSDDATVATVTALASHVDLLHIAAHGRHAVDNPMFSGLELADGTLFGYDIDLIPDVPDTVVLSACEVGRSSVRWGEEAVGMTRVWLHAGARSVVAAPVVVADDEACELLAAMHEGLAAGVAPSVALAEASERTGIVAPFQVHGAGF</sequence>
<protein>
    <submittedName>
        <fullName evidence="2">CHAT domain-containing protein</fullName>
    </submittedName>
</protein>
<evidence type="ECO:0000313" key="3">
    <source>
        <dbReference type="Proteomes" id="UP001235133"/>
    </source>
</evidence>
<dbReference type="Gene3D" id="1.25.40.10">
    <property type="entry name" value="Tetratricopeptide repeat domain"/>
    <property type="match status" value="1"/>
</dbReference>
<evidence type="ECO:0000259" key="1">
    <source>
        <dbReference type="Pfam" id="PF12770"/>
    </source>
</evidence>
<dbReference type="RefSeq" id="WP_308867748.1">
    <property type="nucleotide sequence ID" value="NZ_JAVFWO010000003.1"/>
</dbReference>
<feature type="domain" description="CHAT" evidence="1">
    <location>
        <begin position="586"/>
        <end position="813"/>
    </location>
</feature>
<dbReference type="SUPFAM" id="SSF48452">
    <property type="entry name" value="TPR-like"/>
    <property type="match status" value="1"/>
</dbReference>
<gene>
    <name evidence="2" type="ORF">Q9R08_09430</name>
</gene>